<evidence type="ECO:0000256" key="5">
    <source>
        <dbReference type="SAM" id="MobiDB-lite"/>
    </source>
</evidence>
<dbReference type="Gene3D" id="3.40.50.1980">
    <property type="entry name" value="Nitrogenase molybdenum iron protein domain"/>
    <property type="match status" value="2"/>
</dbReference>
<dbReference type="InterPro" id="IPR002491">
    <property type="entry name" value="ABC_transptr_periplasmic_BD"/>
</dbReference>
<gene>
    <name evidence="7" type="primary">fepB</name>
    <name evidence="7" type="ORF">QPX23_03385</name>
</gene>
<reference evidence="7 8" key="1">
    <citation type="submission" date="2023-05" db="EMBL/GenBank/DDBJ databases">
        <title>Metabolic capabilities are highly conserved among human nasal-associated Corynebacterium species in pangenomic analyses.</title>
        <authorList>
            <person name="Tran T.H."/>
            <person name="Roberts A.Q."/>
            <person name="Escapa I.F."/>
            <person name="Gao W."/>
            <person name="Conlan S."/>
            <person name="Kong H."/>
            <person name="Segre J.A."/>
            <person name="Kelly M.S."/>
            <person name="Lemon K.P."/>
        </authorList>
    </citation>
    <scope>NUCLEOTIDE SEQUENCE [LARGE SCALE GENOMIC DNA]</scope>
    <source>
        <strain evidence="7 8">KPL3772</strain>
    </source>
</reference>
<feature type="domain" description="Fe/B12 periplasmic-binding" evidence="6">
    <location>
        <begin position="111"/>
        <end position="385"/>
    </location>
</feature>
<dbReference type="Proteomes" id="UP001239759">
    <property type="component" value="Unassembled WGS sequence"/>
</dbReference>
<dbReference type="PANTHER" id="PTHR30532:SF24">
    <property type="entry name" value="FERRIC ENTEROBACTIN-BINDING PERIPLASMIC PROTEIN FEPB"/>
    <property type="match status" value="1"/>
</dbReference>
<evidence type="ECO:0000256" key="4">
    <source>
        <dbReference type="ARBA" id="ARBA00022729"/>
    </source>
</evidence>
<name>A0ABT7FUW3_9CORY</name>
<comment type="subcellular location">
    <subcellularLocation>
        <location evidence="1">Cell envelope</location>
    </subcellularLocation>
</comment>
<feature type="compositionally biased region" description="Low complexity" evidence="5">
    <location>
        <begin position="58"/>
        <end position="73"/>
    </location>
</feature>
<comment type="similarity">
    <text evidence="2">Belongs to the bacterial solute-binding protein 8 family.</text>
</comment>
<dbReference type="PROSITE" id="PS50983">
    <property type="entry name" value="FE_B12_PBP"/>
    <property type="match status" value="1"/>
</dbReference>
<keyword evidence="3" id="KW-0813">Transport</keyword>
<evidence type="ECO:0000313" key="7">
    <source>
        <dbReference type="EMBL" id="MDK4289777.1"/>
    </source>
</evidence>
<evidence type="ECO:0000313" key="8">
    <source>
        <dbReference type="Proteomes" id="UP001239759"/>
    </source>
</evidence>
<feature type="region of interest" description="Disordered" evidence="5">
    <location>
        <begin position="1"/>
        <end position="24"/>
    </location>
</feature>
<evidence type="ECO:0000256" key="3">
    <source>
        <dbReference type="ARBA" id="ARBA00022448"/>
    </source>
</evidence>
<evidence type="ECO:0000256" key="2">
    <source>
        <dbReference type="ARBA" id="ARBA00008814"/>
    </source>
</evidence>
<sequence>MNYGLAHMDSDTDSGPDADTEGRKMKIRRRVQIIGAVLTASSLVLVSCSQADESANGSDAASTSAHATSSETAGSEDDATSWPRTVDSLVVNNGEVTGDTEEIEITEQPKNIVSTSVTLTGSLLAMDAPIKATGGAAAGGLADEQGFFLQWADEAAEQGVESLYNLEVDVEAIAAQDPDMIVVSASGQDSAVAEYDKLSAIGVPVVVVDYSDRGWDEIMSLLAEATGHEKDAAEAIQQYEDRLEEVTKAIELPKQPTNFVMPLPGDRGLNFWSAESAQGQLLEDIGFEVAVPDDEIVDTAGPRGARKDVKTVVPENAPKAITGETVLTMSTTGGDPVEALKNNPLLANNPAIANDAIYLLSPELFRLDFYSAMMMLDELEKHFAK</sequence>
<dbReference type="RefSeq" id="WP_284587650.1">
    <property type="nucleotide sequence ID" value="NZ_JASNUQ010000004.1"/>
</dbReference>
<keyword evidence="4" id="KW-0732">Signal</keyword>
<comment type="caution">
    <text evidence="7">The sequence shown here is derived from an EMBL/GenBank/DDBJ whole genome shotgun (WGS) entry which is preliminary data.</text>
</comment>
<accession>A0ABT7FUW3</accession>
<dbReference type="InterPro" id="IPR051313">
    <property type="entry name" value="Bact_iron-sidero_bind"/>
</dbReference>
<dbReference type="EMBL" id="JASNUQ010000004">
    <property type="protein sequence ID" value="MDK4289777.1"/>
    <property type="molecule type" value="Genomic_DNA"/>
</dbReference>
<protein>
    <submittedName>
        <fullName evidence="7">Fe2+-enterobactin ABC transporter substrate-binding protein</fullName>
    </submittedName>
</protein>
<dbReference type="SUPFAM" id="SSF53807">
    <property type="entry name" value="Helical backbone' metal receptor"/>
    <property type="match status" value="1"/>
</dbReference>
<keyword evidence="8" id="KW-1185">Reference proteome</keyword>
<feature type="region of interest" description="Disordered" evidence="5">
    <location>
        <begin position="54"/>
        <end position="86"/>
    </location>
</feature>
<dbReference type="NCBIfam" id="NF008200">
    <property type="entry name" value="PRK10957.1"/>
    <property type="match status" value="1"/>
</dbReference>
<dbReference type="Pfam" id="PF01497">
    <property type="entry name" value="Peripla_BP_2"/>
    <property type="match status" value="1"/>
</dbReference>
<organism evidence="7 8">
    <name type="scientific">Corynebacterium pseudodiphtheriticum</name>
    <dbReference type="NCBI Taxonomy" id="37637"/>
    <lineage>
        <taxon>Bacteria</taxon>
        <taxon>Bacillati</taxon>
        <taxon>Actinomycetota</taxon>
        <taxon>Actinomycetes</taxon>
        <taxon>Mycobacteriales</taxon>
        <taxon>Corynebacteriaceae</taxon>
        <taxon>Corynebacterium</taxon>
    </lineage>
</organism>
<proteinExistence type="inferred from homology"/>
<evidence type="ECO:0000256" key="1">
    <source>
        <dbReference type="ARBA" id="ARBA00004196"/>
    </source>
</evidence>
<evidence type="ECO:0000259" key="6">
    <source>
        <dbReference type="PROSITE" id="PS50983"/>
    </source>
</evidence>
<dbReference type="PANTHER" id="PTHR30532">
    <property type="entry name" value="IRON III DICITRATE-BINDING PERIPLASMIC PROTEIN"/>
    <property type="match status" value="1"/>
</dbReference>